<gene>
    <name evidence="2" type="primary">ygbF</name>
    <name evidence="2" type="ORF">XA3_02050</name>
</gene>
<keyword evidence="1" id="KW-0472">Membrane</keyword>
<feature type="transmembrane region" description="Helical" evidence="1">
    <location>
        <begin position="65"/>
        <end position="85"/>
    </location>
</feature>
<keyword evidence="3" id="KW-1185">Reference proteome</keyword>
<dbReference type="Pfam" id="PF03083">
    <property type="entry name" value="MtN3_slv"/>
    <property type="match status" value="1"/>
</dbReference>
<feature type="transmembrane region" description="Helical" evidence="1">
    <location>
        <begin position="6"/>
        <end position="26"/>
    </location>
</feature>
<evidence type="ECO:0000256" key="1">
    <source>
        <dbReference type="SAM" id="Phobius"/>
    </source>
</evidence>
<name>A0AAU9CUT4_9LACO</name>
<dbReference type="AlphaFoldDB" id="A0AAU9CUT4"/>
<dbReference type="Gene3D" id="1.20.1280.290">
    <property type="match status" value="1"/>
</dbReference>
<evidence type="ECO:0000313" key="2">
    <source>
        <dbReference type="EMBL" id="BDR57764.1"/>
    </source>
</evidence>
<keyword evidence="1" id="KW-0812">Transmembrane</keyword>
<keyword evidence="1" id="KW-1133">Transmembrane helix</keyword>
<dbReference type="RefSeq" id="WP_317635705.1">
    <property type="nucleotide sequence ID" value="NZ_AP026802.1"/>
</dbReference>
<dbReference type="GO" id="GO:0016020">
    <property type="term" value="C:membrane"/>
    <property type="evidence" value="ECO:0007669"/>
    <property type="project" value="InterPro"/>
</dbReference>
<dbReference type="KEGG" id="xap:XA3_02050"/>
<proteinExistence type="predicted"/>
<organism evidence="2 3">
    <name type="scientific">Xylocopilactobacillus apicola</name>
    <dbReference type="NCBI Taxonomy" id="2932184"/>
    <lineage>
        <taxon>Bacteria</taxon>
        <taxon>Bacillati</taxon>
        <taxon>Bacillota</taxon>
        <taxon>Bacilli</taxon>
        <taxon>Lactobacillales</taxon>
        <taxon>Lactobacillaceae</taxon>
        <taxon>Xylocopilactobacillus</taxon>
    </lineage>
</organism>
<reference evidence="2 3" key="1">
    <citation type="journal article" date="2023" name="Microbiol. Spectr.">
        <title>Symbiosis of Carpenter Bees with Uncharacterized Lactic Acid Bacteria Showing NAD Auxotrophy.</title>
        <authorList>
            <person name="Kawasaki S."/>
            <person name="Ozawa K."/>
            <person name="Mori T."/>
            <person name="Yamamoto A."/>
            <person name="Ito M."/>
            <person name="Ohkuma M."/>
            <person name="Sakamoto M."/>
            <person name="Matsutani M."/>
        </authorList>
    </citation>
    <scope>NUCLEOTIDE SEQUENCE [LARGE SCALE GENOMIC DNA]</scope>
    <source>
        <strain evidence="2 3">XA3</strain>
    </source>
</reference>
<dbReference type="Proteomes" id="UP001321861">
    <property type="component" value="Chromosome"/>
</dbReference>
<feature type="transmembrane region" description="Helical" evidence="1">
    <location>
        <begin position="38"/>
        <end position="59"/>
    </location>
</feature>
<accession>A0AAU9CUT4</accession>
<protein>
    <submittedName>
        <fullName evidence="2">Membrane protein</fullName>
    </submittedName>
</protein>
<dbReference type="EMBL" id="AP026802">
    <property type="protein sequence ID" value="BDR57764.1"/>
    <property type="molecule type" value="Genomic_DNA"/>
</dbReference>
<evidence type="ECO:0000313" key="3">
    <source>
        <dbReference type="Proteomes" id="UP001321861"/>
    </source>
</evidence>
<dbReference type="InterPro" id="IPR004316">
    <property type="entry name" value="SWEET_rpt"/>
</dbReference>
<sequence>MEDSKFIKILGIAAAVMAILMYVSYLPQIMDNLSGAKGNPLQPLVAMINSTLWFIYGIGKKPRDFSIAVANFPGIIFGAITFLTAI</sequence>